<dbReference type="EMBL" id="JBBPBN010002454">
    <property type="protein sequence ID" value="KAK8476030.1"/>
    <property type="molecule type" value="Genomic_DNA"/>
</dbReference>
<dbReference type="Gene3D" id="1.10.590.10">
    <property type="entry name" value="Chorismate mutase, AroQ class superfamily, eukaryotic"/>
    <property type="match status" value="1"/>
</dbReference>
<comment type="caution">
    <text evidence="5">The sequence shown here is derived from an EMBL/GenBank/DDBJ whole genome shotgun (WGS) entry which is preliminary data.</text>
</comment>
<evidence type="ECO:0000256" key="1">
    <source>
        <dbReference type="ARBA" id="ARBA00000824"/>
    </source>
</evidence>
<dbReference type="InterPro" id="IPR008238">
    <property type="entry name" value="Chorismate_mutase_AroQ_euk"/>
</dbReference>
<comment type="catalytic activity">
    <reaction evidence="1 4">
        <text>chorismate = prephenate</text>
        <dbReference type="Rhea" id="RHEA:13897"/>
        <dbReference type="ChEBI" id="CHEBI:29748"/>
        <dbReference type="ChEBI" id="CHEBI:29934"/>
        <dbReference type="EC" id="5.4.99.5"/>
    </reaction>
</comment>
<dbReference type="PANTHER" id="PTHR21145:SF0">
    <property type="entry name" value="CHORISMATE MUTASE 1, CHLOROPLASTIC"/>
    <property type="match status" value="1"/>
</dbReference>
<keyword evidence="6" id="KW-1185">Reference proteome</keyword>
<evidence type="ECO:0000256" key="2">
    <source>
        <dbReference type="ARBA" id="ARBA00012404"/>
    </source>
</evidence>
<name>A0ABR1Z824_9ROSI</name>
<dbReference type="Proteomes" id="UP001396334">
    <property type="component" value="Unassembled WGS sequence"/>
</dbReference>
<organism evidence="5 6">
    <name type="scientific">Hibiscus sabdariffa</name>
    <name type="common">roselle</name>
    <dbReference type="NCBI Taxonomy" id="183260"/>
    <lineage>
        <taxon>Eukaryota</taxon>
        <taxon>Viridiplantae</taxon>
        <taxon>Streptophyta</taxon>
        <taxon>Embryophyta</taxon>
        <taxon>Tracheophyta</taxon>
        <taxon>Spermatophyta</taxon>
        <taxon>Magnoliopsida</taxon>
        <taxon>eudicotyledons</taxon>
        <taxon>Gunneridae</taxon>
        <taxon>Pentapetalae</taxon>
        <taxon>rosids</taxon>
        <taxon>malvids</taxon>
        <taxon>Malvales</taxon>
        <taxon>Malvaceae</taxon>
        <taxon>Malvoideae</taxon>
        <taxon>Hibiscus</taxon>
    </lineage>
</organism>
<dbReference type="InterPro" id="IPR036263">
    <property type="entry name" value="Chorismate_II_sf"/>
</dbReference>
<gene>
    <name evidence="5" type="ORF">V6N11_030679</name>
</gene>
<proteinExistence type="predicted"/>
<evidence type="ECO:0000313" key="6">
    <source>
        <dbReference type="Proteomes" id="UP001396334"/>
    </source>
</evidence>
<dbReference type="SUPFAM" id="SSF48600">
    <property type="entry name" value="Chorismate mutase II"/>
    <property type="match status" value="1"/>
</dbReference>
<evidence type="ECO:0000256" key="4">
    <source>
        <dbReference type="PIRNR" id="PIRNR017318"/>
    </source>
</evidence>
<accession>A0ABR1Z824</accession>
<keyword evidence="4" id="KW-0057">Aromatic amino acid biosynthesis</keyword>
<dbReference type="PIRSF" id="PIRSF017318">
    <property type="entry name" value="Chor_mut_AroQ_eu"/>
    <property type="match status" value="1"/>
</dbReference>
<keyword evidence="3 4" id="KW-0413">Isomerase</keyword>
<keyword evidence="4" id="KW-0028">Amino-acid biosynthesis</keyword>
<protein>
    <recommendedName>
        <fullName evidence="2 4">Chorismate mutase</fullName>
        <ecNumber evidence="2 4">5.4.99.5</ecNumber>
    </recommendedName>
</protein>
<sequence length="325" mass="36964">MEAKLLSASSPPSFVVHMGTKFSRSSFVLTSLTREFPVFKLHCSAGLSKKAKKRVDASENLTLKSVRCSLIRQEDSIIFSLLERAQYCYNENTYDPEAFSMDGFHGSLVGRYTSSDEHPFFPDDLPNHVLPHLENPQVLHPIADTININPKVWQMYFKNIIPKLAKEGDDGNCRSTAICDTMCLQALSKRIHYGKYVAECKYRASPDDYEAAIREQVLFMSCIQIKPVAGYGLMINNLQDRDRLMSLLTYPLVEESVKKRVEMKTMTYGQVVKDDAFKDEEGDSVYKIKPSLVADIYGDWIMPLTKEVQVEYLLRRLDLDGSQGN</sequence>
<evidence type="ECO:0000256" key="3">
    <source>
        <dbReference type="ARBA" id="ARBA00023235"/>
    </source>
</evidence>
<dbReference type="PROSITE" id="PS51169">
    <property type="entry name" value="CHORISMATE_MUT_3"/>
    <property type="match status" value="1"/>
</dbReference>
<dbReference type="EC" id="5.4.99.5" evidence="2 4"/>
<dbReference type="PANTHER" id="PTHR21145">
    <property type="entry name" value="CHORISMATE MUTASE"/>
    <property type="match status" value="1"/>
</dbReference>
<dbReference type="InterPro" id="IPR037039">
    <property type="entry name" value="CM_AroQ_sf_eucaryotic"/>
</dbReference>
<dbReference type="NCBIfam" id="TIGR01802">
    <property type="entry name" value="CM_pl-yst"/>
    <property type="match status" value="1"/>
</dbReference>
<reference evidence="5 6" key="1">
    <citation type="journal article" date="2024" name="G3 (Bethesda)">
        <title>Genome assembly of Hibiscus sabdariffa L. provides insights into metabolisms of medicinal natural products.</title>
        <authorList>
            <person name="Kim T."/>
        </authorList>
    </citation>
    <scope>NUCLEOTIDE SEQUENCE [LARGE SCALE GENOMIC DNA]</scope>
    <source>
        <strain evidence="5">TK-2024</strain>
        <tissue evidence="5">Old leaves</tissue>
    </source>
</reference>
<evidence type="ECO:0000313" key="5">
    <source>
        <dbReference type="EMBL" id="KAK8476030.1"/>
    </source>
</evidence>